<keyword evidence="3" id="KW-1185">Reference proteome</keyword>
<protein>
    <recommendedName>
        <fullName evidence="1">Glucosamine inositolphosphorylceramide transferase 1 N-terminal domain-containing protein</fullName>
    </recommendedName>
</protein>
<evidence type="ECO:0000259" key="1">
    <source>
        <dbReference type="Pfam" id="PF24793"/>
    </source>
</evidence>
<dbReference type="Proteomes" id="UP000239724">
    <property type="component" value="Unassembled WGS sequence"/>
</dbReference>
<dbReference type="AlphaFoldDB" id="A0A2S6MTT1"/>
<proteinExistence type="predicted"/>
<dbReference type="InterPro" id="IPR023296">
    <property type="entry name" value="Glyco_hydro_beta-prop_sf"/>
</dbReference>
<dbReference type="EMBL" id="NHRY01000277">
    <property type="protein sequence ID" value="PPQ25762.1"/>
    <property type="molecule type" value="Genomic_DNA"/>
</dbReference>
<evidence type="ECO:0000313" key="2">
    <source>
        <dbReference type="EMBL" id="PPQ25762.1"/>
    </source>
</evidence>
<evidence type="ECO:0000313" key="3">
    <source>
        <dbReference type="Proteomes" id="UP000239724"/>
    </source>
</evidence>
<gene>
    <name evidence="2" type="ORF">CCS01_31820</name>
</gene>
<feature type="domain" description="Glucosamine inositolphosphorylceramide transferase 1 N-terminal" evidence="1">
    <location>
        <begin position="219"/>
        <end position="387"/>
    </location>
</feature>
<dbReference type="Pfam" id="PF24793">
    <property type="entry name" value="GINT1_N"/>
    <property type="match status" value="1"/>
</dbReference>
<reference evidence="2 3" key="1">
    <citation type="journal article" date="2018" name="Arch. Microbiol.">
        <title>New insights into the metabolic potential of the phototrophic purple bacterium Rhodopila globiformis DSM 161(T) from its draft genome sequence and evidence for a vanadium-dependent nitrogenase.</title>
        <authorList>
            <person name="Imhoff J.F."/>
            <person name="Rahn T."/>
            <person name="Kunzel S."/>
            <person name="Neulinger S.C."/>
        </authorList>
    </citation>
    <scope>NUCLEOTIDE SEQUENCE [LARGE SCALE GENOMIC DNA]</scope>
    <source>
        <strain evidence="2 3">DSM 161</strain>
    </source>
</reference>
<sequence>MVVVLAGIDTSEIVDAALTDTALCEAVVLRLEPGCSAPCDALLWRLETANGDSLDHAALLHRYWHRRPYALTVRLVQYASGSATPDVLDEGTIGTRGSRAAFLAAVDRLAMRFVRDAALGRARGPACVPPVPRAHGLPGWLDHLGQRWHSRFMTEWWSLGSTSVPMQAVFDGSGLKDIRWYAPAPGRSYLADPFPWPGTNRILCEDMPTSEGVGRIIAVSQSGVGLSEQAVILDDGHHHSYPCTFLEGDTVYCVPEAPQRGATRIHRLADDGSLAPVCDVAPHSRLADPTLFRWNGRYWLGCTDLDLGEHDNLCLLHAEALTGPWVPHARWPVKIDVRGARCAGMLFDVNGRLFRPGQDCAATYGAAVAVHEILALSETEFQEALVTVLRPDKAGPFPHGLHTLTHDGEQFWVDGKRYVLDRGALLHKLAARASRLLFRARLG</sequence>
<name>A0A2S6MTT1_RHOGL</name>
<dbReference type="RefSeq" id="WP_104523359.1">
    <property type="nucleotide sequence ID" value="NZ_NHRY01000277.1"/>
</dbReference>
<dbReference type="InterPro" id="IPR056442">
    <property type="entry name" value="GINT1_N"/>
</dbReference>
<accession>A0A2S6MTT1</accession>
<organism evidence="2 3">
    <name type="scientific">Rhodopila globiformis</name>
    <name type="common">Rhodopseudomonas globiformis</name>
    <dbReference type="NCBI Taxonomy" id="1071"/>
    <lineage>
        <taxon>Bacteria</taxon>
        <taxon>Pseudomonadati</taxon>
        <taxon>Pseudomonadota</taxon>
        <taxon>Alphaproteobacteria</taxon>
        <taxon>Acetobacterales</taxon>
        <taxon>Acetobacteraceae</taxon>
        <taxon>Rhodopila</taxon>
    </lineage>
</organism>
<dbReference type="OrthoDB" id="3771157at2"/>
<comment type="caution">
    <text evidence="2">The sequence shown here is derived from an EMBL/GenBank/DDBJ whole genome shotgun (WGS) entry which is preliminary data.</text>
</comment>
<dbReference type="SUPFAM" id="SSF75005">
    <property type="entry name" value="Arabinanase/levansucrase/invertase"/>
    <property type="match status" value="1"/>
</dbReference>